<keyword evidence="3" id="KW-1185">Reference proteome</keyword>
<feature type="region of interest" description="Disordered" evidence="1">
    <location>
        <begin position="236"/>
        <end position="270"/>
    </location>
</feature>
<evidence type="ECO:0000313" key="3">
    <source>
        <dbReference type="Proteomes" id="UP000523079"/>
    </source>
</evidence>
<accession>A0A7W3IQZ8</accession>
<organism evidence="2 3">
    <name type="scientific">Microlunatus kandeliicorticis</name>
    <dbReference type="NCBI Taxonomy" id="1759536"/>
    <lineage>
        <taxon>Bacteria</taxon>
        <taxon>Bacillati</taxon>
        <taxon>Actinomycetota</taxon>
        <taxon>Actinomycetes</taxon>
        <taxon>Propionibacteriales</taxon>
        <taxon>Propionibacteriaceae</taxon>
        <taxon>Microlunatus</taxon>
    </lineage>
</organism>
<dbReference type="InterPro" id="IPR027417">
    <property type="entry name" value="P-loop_NTPase"/>
</dbReference>
<sequence>MTTLALGLALTWPRSVILVDADPSASQAVLAGFLGGQVRTGKGLLRVAEGHRDRRPLREVVSDQTVPLADDPATSRRLLPGFVRPGNAALFEPVWPELAETFVRFGDSGIDVVVDLGRLGAGGVPQALLERADVCALVTRSSLRALAAARWHGTQLAEQARLAGGGDLAGVVVIGEGRPYRSAEIAALLGLPVLSTVPDDPESAAALVDGGRRSRRFDTAPLPRALPHVGAELQARIGSRSDRLDDGAAAAPRPSPTEPVGVAAVPGSRR</sequence>
<gene>
    <name evidence="2" type="ORF">FHX74_001205</name>
</gene>
<evidence type="ECO:0000256" key="1">
    <source>
        <dbReference type="SAM" id="MobiDB-lite"/>
    </source>
</evidence>
<dbReference type="Proteomes" id="UP000523079">
    <property type="component" value="Unassembled WGS sequence"/>
</dbReference>
<dbReference type="EMBL" id="JACGWT010000002">
    <property type="protein sequence ID" value="MBA8793600.1"/>
    <property type="molecule type" value="Genomic_DNA"/>
</dbReference>
<evidence type="ECO:0000313" key="2">
    <source>
        <dbReference type="EMBL" id="MBA8793600.1"/>
    </source>
</evidence>
<dbReference type="SUPFAM" id="SSF52540">
    <property type="entry name" value="P-loop containing nucleoside triphosphate hydrolases"/>
    <property type="match status" value="1"/>
</dbReference>
<reference evidence="2 3" key="1">
    <citation type="submission" date="2020-07" db="EMBL/GenBank/DDBJ databases">
        <title>Sequencing the genomes of 1000 actinobacteria strains.</title>
        <authorList>
            <person name="Klenk H.-P."/>
        </authorList>
    </citation>
    <scope>NUCLEOTIDE SEQUENCE [LARGE SCALE GENOMIC DNA]</scope>
    <source>
        <strain evidence="2 3">DSM 100723</strain>
    </source>
</reference>
<name>A0A7W3IQZ8_9ACTN</name>
<dbReference type="AlphaFoldDB" id="A0A7W3IQZ8"/>
<proteinExistence type="predicted"/>
<protein>
    <recommendedName>
        <fullName evidence="4">MinD-like ATPase involved in chromosome partitioning or flagellar assembly</fullName>
    </recommendedName>
</protein>
<dbReference type="Gene3D" id="3.40.50.300">
    <property type="entry name" value="P-loop containing nucleotide triphosphate hydrolases"/>
    <property type="match status" value="1"/>
</dbReference>
<comment type="caution">
    <text evidence="2">The sequence shown here is derived from an EMBL/GenBank/DDBJ whole genome shotgun (WGS) entry which is preliminary data.</text>
</comment>
<evidence type="ECO:0008006" key="4">
    <source>
        <dbReference type="Google" id="ProtNLM"/>
    </source>
</evidence>